<dbReference type="Pfam" id="PF03401">
    <property type="entry name" value="TctC"/>
    <property type="match status" value="1"/>
</dbReference>
<sequence length="332" mass="34524">MTDALAPLHAAALRRRHLLALAAGGLALPAARAASYPDRPIKLVVGYPPGGSVDATARQLADVLGPKLKASIVIDNQGGAAGALGAQRVATSAADGYTLLLGSSNELAATGVLNRAQKYDPMKDFTPIGLVSSAPVLLVAGPKAGFKTLAEMVDGVKRNPGKYSYGSSGVGSTLHFAGELMKQRAGLFMTHIPYRGVAPLTNDLAGGAIELAMLSVPGAQPFLQSGRLTALGVTGGQRLKALPQVPALAEHPLLKGYEMSGWFALVGPKGLPADVSGRLQAALHESLADPVLRQRMEDTGAYPAGPRDDLAKLMREDIARFAKLADYAHMRE</sequence>
<keyword evidence="3" id="KW-1185">Reference proteome</keyword>
<dbReference type="SUPFAM" id="SSF53850">
    <property type="entry name" value="Periplasmic binding protein-like II"/>
    <property type="match status" value="1"/>
</dbReference>
<dbReference type="PANTHER" id="PTHR42928:SF5">
    <property type="entry name" value="BLR1237 PROTEIN"/>
    <property type="match status" value="1"/>
</dbReference>
<proteinExistence type="inferred from homology"/>
<evidence type="ECO:0000256" key="1">
    <source>
        <dbReference type="ARBA" id="ARBA00006987"/>
    </source>
</evidence>
<dbReference type="InterPro" id="IPR005064">
    <property type="entry name" value="BUG"/>
</dbReference>
<dbReference type="PIRSF" id="PIRSF017082">
    <property type="entry name" value="YflP"/>
    <property type="match status" value="1"/>
</dbReference>
<evidence type="ECO:0000313" key="3">
    <source>
        <dbReference type="Proteomes" id="UP001365405"/>
    </source>
</evidence>
<evidence type="ECO:0000313" key="2">
    <source>
        <dbReference type="EMBL" id="MEK8050410.1"/>
    </source>
</evidence>
<dbReference type="InterPro" id="IPR042100">
    <property type="entry name" value="Bug_dom1"/>
</dbReference>
<name>A0ABU9CEV8_9BURK</name>
<dbReference type="Gene3D" id="3.40.190.10">
    <property type="entry name" value="Periplasmic binding protein-like II"/>
    <property type="match status" value="1"/>
</dbReference>
<dbReference type="Gene3D" id="3.40.190.150">
    <property type="entry name" value="Bordetella uptake gene, domain 1"/>
    <property type="match status" value="1"/>
</dbReference>
<dbReference type="EMBL" id="JBBUTH010000004">
    <property type="protein sequence ID" value="MEK8050410.1"/>
    <property type="molecule type" value="Genomic_DNA"/>
</dbReference>
<comment type="caution">
    <text evidence="2">The sequence shown here is derived from an EMBL/GenBank/DDBJ whole genome shotgun (WGS) entry which is preliminary data.</text>
</comment>
<accession>A0ABU9CEV8</accession>
<gene>
    <name evidence="2" type="ORF">AACH10_09185</name>
</gene>
<dbReference type="PANTHER" id="PTHR42928">
    <property type="entry name" value="TRICARBOXYLATE-BINDING PROTEIN"/>
    <property type="match status" value="1"/>
</dbReference>
<comment type="similarity">
    <text evidence="1">Belongs to the UPF0065 (bug) family.</text>
</comment>
<reference evidence="2 3" key="1">
    <citation type="submission" date="2024-04" db="EMBL/GenBank/DDBJ databases">
        <title>Novel species of the genus Ideonella isolated from streams.</title>
        <authorList>
            <person name="Lu H."/>
        </authorList>
    </citation>
    <scope>NUCLEOTIDE SEQUENCE [LARGE SCALE GENOMIC DNA]</scope>
    <source>
        <strain evidence="2 3">DXS22W</strain>
    </source>
</reference>
<organism evidence="2 3">
    <name type="scientific">Pseudaquabacterium inlustre</name>
    <dbReference type="NCBI Taxonomy" id="2984192"/>
    <lineage>
        <taxon>Bacteria</taxon>
        <taxon>Pseudomonadati</taxon>
        <taxon>Pseudomonadota</taxon>
        <taxon>Betaproteobacteria</taxon>
        <taxon>Burkholderiales</taxon>
        <taxon>Sphaerotilaceae</taxon>
        <taxon>Pseudaquabacterium</taxon>
    </lineage>
</organism>
<dbReference type="RefSeq" id="WP_341410085.1">
    <property type="nucleotide sequence ID" value="NZ_JBBUTH010000004.1"/>
</dbReference>
<dbReference type="Proteomes" id="UP001365405">
    <property type="component" value="Unassembled WGS sequence"/>
</dbReference>
<protein>
    <submittedName>
        <fullName evidence="2">Tripartite tricarboxylate transporter substrate-binding protein</fullName>
    </submittedName>
</protein>